<dbReference type="InterPro" id="IPR004090">
    <property type="entry name" value="Chemotax_Me-accpt_rcpt"/>
</dbReference>
<keyword evidence="5" id="KW-0472">Membrane</keyword>
<dbReference type="InterPro" id="IPR004089">
    <property type="entry name" value="MCPsignal_dom"/>
</dbReference>
<evidence type="ECO:0000313" key="8">
    <source>
        <dbReference type="EMBL" id="PPC74903.1"/>
    </source>
</evidence>
<gene>
    <name evidence="8" type="ORF">C4K68_23230</name>
</gene>
<evidence type="ECO:0000259" key="7">
    <source>
        <dbReference type="PROSITE" id="PS50885"/>
    </source>
</evidence>
<dbReference type="PROSITE" id="PS50111">
    <property type="entry name" value="CHEMOTAXIS_TRANSDUC_2"/>
    <property type="match status" value="1"/>
</dbReference>
<comment type="similarity">
    <text evidence="3">Belongs to the methyl-accepting chemotaxis (MCP) protein family.</text>
</comment>
<organism evidence="8 9">
    <name type="scientific">Proteobacteria bacterium 228</name>
    <dbReference type="NCBI Taxonomy" id="2083153"/>
    <lineage>
        <taxon>Bacteria</taxon>
        <taxon>Pseudomonadati</taxon>
        <taxon>Pseudomonadota</taxon>
    </lineage>
</organism>
<dbReference type="GO" id="GO:0007165">
    <property type="term" value="P:signal transduction"/>
    <property type="evidence" value="ECO:0007669"/>
    <property type="project" value="UniProtKB-KW"/>
</dbReference>
<feature type="domain" description="Methyl-accepting transducer" evidence="6">
    <location>
        <begin position="258"/>
        <end position="494"/>
    </location>
</feature>
<dbReference type="AlphaFoldDB" id="A0A2S5KJW3"/>
<accession>A0A2S5KJW3</accession>
<dbReference type="CDD" id="cd06225">
    <property type="entry name" value="HAMP"/>
    <property type="match status" value="1"/>
</dbReference>
<keyword evidence="5" id="KW-1133">Transmembrane helix</keyword>
<keyword evidence="2 4" id="KW-0807">Transducer</keyword>
<dbReference type="PANTHER" id="PTHR32089">
    <property type="entry name" value="METHYL-ACCEPTING CHEMOTAXIS PROTEIN MCPB"/>
    <property type="match status" value="1"/>
</dbReference>
<protein>
    <recommendedName>
        <fullName evidence="10">Methyl-accepting chemotaxis protein</fullName>
    </recommendedName>
</protein>
<evidence type="ECO:0000256" key="2">
    <source>
        <dbReference type="ARBA" id="ARBA00023224"/>
    </source>
</evidence>
<dbReference type="CDD" id="cd11386">
    <property type="entry name" value="MCP_signal"/>
    <property type="match status" value="1"/>
</dbReference>
<dbReference type="GO" id="GO:0016020">
    <property type="term" value="C:membrane"/>
    <property type="evidence" value="ECO:0007669"/>
    <property type="project" value="UniProtKB-SubCell"/>
</dbReference>
<dbReference type="FunFam" id="1.10.287.950:FF:000001">
    <property type="entry name" value="Methyl-accepting chemotaxis sensory transducer"/>
    <property type="match status" value="1"/>
</dbReference>
<dbReference type="InterPro" id="IPR003660">
    <property type="entry name" value="HAMP_dom"/>
</dbReference>
<evidence type="ECO:0000256" key="3">
    <source>
        <dbReference type="ARBA" id="ARBA00029447"/>
    </source>
</evidence>
<dbReference type="SMART" id="SM00283">
    <property type="entry name" value="MA"/>
    <property type="match status" value="1"/>
</dbReference>
<dbReference type="GO" id="GO:0004888">
    <property type="term" value="F:transmembrane signaling receptor activity"/>
    <property type="evidence" value="ECO:0007669"/>
    <property type="project" value="InterPro"/>
</dbReference>
<proteinExistence type="inferred from homology"/>
<feature type="domain" description="HAMP" evidence="7">
    <location>
        <begin position="199"/>
        <end position="253"/>
    </location>
</feature>
<dbReference type="Pfam" id="PF00672">
    <property type="entry name" value="HAMP"/>
    <property type="match status" value="1"/>
</dbReference>
<feature type="transmembrane region" description="Helical" evidence="5">
    <location>
        <begin position="6"/>
        <end position="28"/>
    </location>
</feature>
<sequence length="530" mass="57714">MKLAHKVGISYLLIGLTLLTACGIGIWVGRSLSQALDYVTGPARDHADHLTQGSLSIQRQTIALYRLLLEPDDPDALQQLKEASDSAEQALNAVFANGFLSPDNAKQLDKLLTTYRHSRDSWLDQRFMGAVADGLFNDLSDQSLHLLDALNAQQQDSQAKVTAYTSTLPGIKTLSQSILWGSLLAGIAVILLSYWFVTSSVVRPVLLTTRELQKLNTDDADLTIALAPKSKDEIGQLALAFNGFVSRIHQLVSHMQTTMTEVISANSEVNEHSVQTQQRLHEQHASIADTAHAVVEMSQGIEQIANNTGQASAAADSVRNAARHAENLTRQTIVTMRELEGEIETGESVSQQLSREGDSIRSVLDVIRGIAEQTNLLALNAAIEAARAGESGRGFAVVADEVRTLASRTGDSTQEIEDIIQRLIKGMEDTRTAMERSRSWAQKGVNNVDDGAGGLGDILSNVESIHSMNVQIASATDQQNQVSQAISQRLSHIRQLSEQTQVMMEAARHKEQTVTQKLRALGSELNQFVT</sequence>
<dbReference type="PRINTS" id="PR00260">
    <property type="entry name" value="CHEMTRNSDUCR"/>
</dbReference>
<dbReference type="PANTHER" id="PTHR32089:SF120">
    <property type="entry name" value="METHYL-ACCEPTING CHEMOTAXIS PROTEIN TLPQ"/>
    <property type="match status" value="1"/>
</dbReference>
<evidence type="ECO:0000259" key="6">
    <source>
        <dbReference type="PROSITE" id="PS50111"/>
    </source>
</evidence>
<dbReference type="Gene3D" id="1.10.287.950">
    <property type="entry name" value="Methyl-accepting chemotaxis protein"/>
    <property type="match status" value="1"/>
</dbReference>
<keyword evidence="5" id="KW-0812">Transmembrane</keyword>
<evidence type="ECO:0000256" key="1">
    <source>
        <dbReference type="ARBA" id="ARBA00004370"/>
    </source>
</evidence>
<dbReference type="SUPFAM" id="SSF58104">
    <property type="entry name" value="Methyl-accepting chemotaxis protein (MCP) signaling domain"/>
    <property type="match status" value="1"/>
</dbReference>
<dbReference type="Proteomes" id="UP000238196">
    <property type="component" value="Unassembled WGS sequence"/>
</dbReference>
<dbReference type="SMART" id="SM00304">
    <property type="entry name" value="HAMP"/>
    <property type="match status" value="1"/>
</dbReference>
<comment type="caution">
    <text evidence="8">The sequence shown here is derived from an EMBL/GenBank/DDBJ whole genome shotgun (WGS) entry which is preliminary data.</text>
</comment>
<dbReference type="GO" id="GO:0006935">
    <property type="term" value="P:chemotaxis"/>
    <property type="evidence" value="ECO:0007669"/>
    <property type="project" value="InterPro"/>
</dbReference>
<reference evidence="8 9" key="1">
    <citation type="submission" date="2018-02" db="EMBL/GenBank/DDBJ databases">
        <title>novel marine gammaproteobacteria from coastal saline agro ecosystem.</title>
        <authorList>
            <person name="Krishnan R."/>
            <person name="Ramesh Kumar N."/>
        </authorList>
    </citation>
    <scope>NUCLEOTIDE SEQUENCE [LARGE SCALE GENOMIC DNA]</scope>
    <source>
        <strain evidence="8 9">228</strain>
    </source>
</reference>
<evidence type="ECO:0008006" key="10">
    <source>
        <dbReference type="Google" id="ProtNLM"/>
    </source>
</evidence>
<dbReference type="PROSITE" id="PS50885">
    <property type="entry name" value="HAMP"/>
    <property type="match status" value="1"/>
</dbReference>
<evidence type="ECO:0000256" key="4">
    <source>
        <dbReference type="PROSITE-ProRule" id="PRU00284"/>
    </source>
</evidence>
<evidence type="ECO:0000313" key="9">
    <source>
        <dbReference type="Proteomes" id="UP000238196"/>
    </source>
</evidence>
<dbReference type="PROSITE" id="PS51257">
    <property type="entry name" value="PROKAR_LIPOPROTEIN"/>
    <property type="match status" value="1"/>
</dbReference>
<comment type="subcellular location">
    <subcellularLocation>
        <location evidence="1">Membrane</location>
    </subcellularLocation>
</comment>
<dbReference type="EMBL" id="PRLP01000122">
    <property type="protein sequence ID" value="PPC74903.1"/>
    <property type="molecule type" value="Genomic_DNA"/>
</dbReference>
<evidence type="ECO:0000256" key="5">
    <source>
        <dbReference type="SAM" id="Phobius"/>
    </source>
</evidence>
<dbReference type="Pfam" id="PF00015">
    <property type="entry name" value="MCPsignal"/>
    <property type="match status" value="1"/>
</dbReference>
<dbReference type="OrthoDB" id="5613951at2"/>
<name>A0A2S5KJW3_9PROT</name>